<protein>
    <submittedName>
        <fullName evidence="1">Phosphoribosyltransferase</fullName>
    </submittedName>
</protein>
<accession>A0ABX8BVR2</accession>
<dbReference type="EMBL" id="CP074133">
    <property type="protein sequence ID" value="QUX25192.1"/>
    <property type="molecule type" value="Genomic_DNA"/>
</dbReference>
<keyword evidence="2" id="KW-1185">Reference proteome</keyword>
<keyword evidence="1" id="KW-0808">Transferase</keyword>
<reference evidence="1 2" key="1">
    <citation type="submission" date="2021-05" db="EMBL/GenBank/DDBJ databases">
        <title>Direct Submission.</title>
        <authorList>
            <person name="Li K."/>
            <person name="Gao J."/>
        </authorList>
    </citation>
    <scope>NUCLEOTIDE SEQUENCE [LARGE SCALE GENOMIC DNA]</scope>
    <source>
        <strain evidence="1 2">Mg02</strain>
    </source>
</reference>
<gene>
    <name evidence="1" type="ORF">KGD84_13555</name>
</gene>
<dbReference type="Proteomes" id="UP000676079">
    <property type="component" value="Chromosome"/>
</dbReference>
<evidence type="ECO:0000313" key="2">
    <source>
        <dbReference type="Proteomes" id="UP000676079"/>
    </source>
</evidence>
<dbReference type="GO" id="GO:0016757">
    <property type="term" value="F:glycosyltransferase activity"/>
    <property type="evidence" value="ECO:0007669"/>
    <property type="project" value="UniProtKB-KW"/>
</dbReference>
<name>A0ABX8BVR2_9ACTN</name>
<dbReference type="RefSeq" id="WP_220560703.1">
    <property type="nucleotide sequence ID" value="NZ_CP074133.1"/>
</dbReference>
<dbReference type="CDD" id="cd06223">
    <property type="entry name" value="PRTases_typeI"/>
    <property type="match status" value="1"/>
</dbReference>
<dbReference type="SUPFAM" id="SSF53271">
    <property type="entry name" value="PRTase-like"/>
    <property type="match status" value="1"/>
</dbReference>
<proteinExistence type="predicted"/>
<keyword evidence="1" id="KW-0328">Glycosyltransferase</keyword>
<organism evidence="1 2">
    <name type="scientific">Nocardiopsis changdeensis</name>
    <dbReference type="NCBI Taxonomy" id="2831969"/>
    <lineage>
        <taxon>Bacteria</taxon>
        <taxon>Bacillati</taxon>
        <taxon>Actinomycetota</taxon>
        <taxon>Actinomycetes</taxon>
        <taxon>Streptosporangiales</taxon>
        <taxon>Nocardiopsidaceae</taxon>
        <taxon>Nocardiopsis</taxon>
    </lineage>
</organism>
<evidence type="ECO:0000313" key="1">
    <source>
        <dbReference type="EMBL" id="QUX25192.1"/>
    </source>
</evidence>
<sequence>MEAVTEETGFHAEIVPRLDAGPGSRPERVLHALDGTRSAVPPARLTDAGQLLWESLRHRLPSAVRADAVLGLDAGGIVPALALSLASGLPYKLAWKVRVPLPGAVHFVEGHANRPNVFAYGITPGQSYLLADDEVTTGVTLVNLVQALRAQGAHPLAAVCLAEDTWYNARSVIEELGIPLVSLTRIGQER</sequence>
<dbReference type="Gene3D" id="3.40.50.2020">
    <property type="match status" value="1"/>
</dbReference>
<dbReference type="InterPro" id="IPR000836">
    <property type="entry name" value="PRTase_dom"/>
</dbReference>
<dbReference type="InterPro" id="IPR029057">
    <property type="entry name" value="PRTase-like"/>
</dbReference>